<evidence type="ECO:0000313" key="2">
    <source>
        <dbReference type="RefSeq" id="XP_075078931.1"/>
    </source>
</evidence>
<sequence>MPATRPHFLLMGLKNIQPYAPYRVLRQLGRYQVVPKDEDMSTQVVEISPDGRFPEEEVRQIWSECQHLTANTYVLDRAKGEVSQGYHAWFRGDMSCGKPAKRPHLKDFAESSQEQWNWLAKERGYWAEIGELKQQVESLKFDNSMQVAADRGEKNRLAQENEELRAQIQKLRMAPDKQPRSRSDEQLIKGLKNEVREWRDGLEKFENVMAELKSQWGTRADKRRRYSNQLKRDHEKTVANMKRKVATLEGKAVKQAEDFQIESGHCYDLLAQMEVEVQQLKNQHMQDSQALRTCSNQIKRLLIEKKQARDMIRAITRAIFRRCRACEDMTHAIFVSAVLIYVKRIMNELEQLKRDLEPRPAARPNDAPRAPIFEALEYA</sequence>
<gene>
    <name evidence="2" type="primary">LOC142164640</name>
</gene>
<accession>A0AC58S1R4</accession>
<reference evidence="1" key="1">
    <citation type="journal article" date="2014" name="Nat. Commun.">
        <title>The tobacco genome sequence and its comparison with those of tomato and potato.</title>
        <authorList>
            <person name="Sierro N."/>
            <person name="Battey J.N."/>
            <person name="Ouadi S."/>
            <person name="Bakaher N."/>
            <person name="Bovet L."/>
            <person name="Willig A."/>
            <person name="Goepfert S."/>
            <person name="Peitsch M.C."/>
            <person name="Ivanov N.V."/>
        </authorList>
    </citation>
    <scope>NUCLEOTIDE SEQUENCE [LARGE SCALE GENOMIC DNA]</scope>
</reference>
<evidence type="ECO:0000313" key="1">
    <source>
        <dbReference type="Proteomes" id="UP000790787"/>
    </source>
</evidence>
<keyword evidence="1" id="KW-1185">Reference proteome</keyword>
<proteinExistence type="predicted"/>
<reference evidence="2" key="2">
    <citation type="submission" date="2025-08" db="UniProtKB">
        <authorList>
            <consortium name="RefSeq"/>
        </authorList>
    </citation>
    <scope>IDENTIFICATION</scope>
    <source>
        <tissue evidence="2">Leaf</tissue>
    </source>
</reference>
<protein>
    <submittedName>
        <fullName evidence="2">Uncharacterized protein LOC142164640</fullName>
    </submittedName>
</protein>
<name>A0AC58S1R4_TOBAC</name>
<organism evidence="1 2">
    <name type="scientific">Nicotiana tabacum</name>
    <name type="common">Common tobacco</name>
    <dbReference type="NCBI Taxonomy" id="4097"/>
    <lineage>
        <taxon>Eukaryota</taxon>
        <taxon>Viridiplantae</taxon>
        <taxon>Streptophyta</taxon>
        <taxon>Embryophyta</taxon>
        <taxon>Tracheophyta</taxon>
        <taxon>Spermatophyta</taxon>
        <taxon>Magnoliopsida</taxon>
        <taxon>eudicotyledons</taxon>
        <taxon>Gunneridae</taxon>
        <taxon>Pentapetalae</taxon>
        <taxon>asterids</taxon>
        <taxon>lamiids</taxon>
        <taxon>Solanales</taxon>
        <taxon>Solanaceae</taxon>
        <taxon>Nicotianoideae</taxon>
        <taxon>Nicotianeae</taxon>
        <taxon>Nicotiana</taxon>
    </lineage>
</organism>
<dbReference type="Proteomes" id="UP000790787">
    <property type="component" value="Chromosome 10"/>
</dbReference>
<dbReference type="RefSeq" id="XP_075078931.1">
    <property type="nucleotide sequence ID" value="XM_075222830.1"/>
</dbReference>